<keyword evidence="7 12" id="KW-0997">Cell inner membrane</keyword>
<comment type="subcellular location">
    <subcellularLocation>
        <location evidence="2 12">Cell inner membrane</location>
        <topology evidence="2 12">Single-pass membrane protein</topology>
    </subcellularLocation>
</comment>
<evidence type="ECO:0000256" key="11">
    <source>
        <dbReference type="ARBA" id="ARBA00023136"/>
    </source>
</evidence>
<keyword evidence="10 12" id="KW-1133">Transmembrane helix</keyword>
<evidence type="ECO:0000256" key="9">
    <source>
        <dbReference type="ARBA" id="ARBA00022748"/>
    </source>
</evidence>
<sequence length="83" mass="9083">MPTEGGPTEGGPTGGEPTATARHRRTRYESPRFVLASYGITVAALVVTIGWILIDQRIQKNELKRLEVQGVRRRSAKVPGKAQ</sequence>
<evidence type="ECO:0000256" key="7">
    <source>
        <dbReference type="ARBA" id="ARBA00022519"/>
    </source>
</evidence>
<evidence type="ECO:0000256" key="6">
    <source>
        <dbReference type="ARBA" id="ARBA00022475"/>
    </source>
</evidence>
<dbReference type="InterPro" id="IPR007078">
    <property type="entry name" value="Haem_export_protD_CcmD"/>
</dbReference>
<evidence type="ECO:0000256" key="2">
    <source>
        <dbReference type="ARBA" id="ARBA00004377"/>
    </source>
</evidence>
<keyword evidence="6 12" id="KW-1003">Cell membrane</keyword>
<keyword evidence="8 12" id="KW-0812">Transmembrane</keyword>
<name>U4VHE0_9HYPH</name>
<proteinExistence type="inferred from homology"/>
<feature type="transmembrane region" description="Helical" evidence="12">
    <location>
        <begin position="33"/>
        <end position="54"/>
    </location>
</feature>
<evidence type="ECO:0000256" key="5">
    <source>
        <dbReference type="ARBA" id="ARBA00022448"/>
    </source>
</evidence>
<dbReference type="GO" id="GO:0015886">
    <property type="term" value="P:heme transport"/>
    <property type="evidence" value="ECO:0007669"/>
    <property type="project" value="InterPro"/>
</dbReference>
<dbReference type="Proteomes" id="UP000016842">
    <property type="component" value="Unassembled WGS sequence"/>
</dbReference>
<dbReference type="GO" id="GO:0017004">
    <property type="term" value="P:cytochrome complex assembly"/>
    <property type="evidence" value="ECO:0007669"/>
    <property type="project" value="UniProtKB-KW"/>
</dbReference>
<dbReference type="NCBIfam" id="TIGR03141">
    <property type="entry name" value="cytochro_ccmD"/>
    <property type="match status" value="1"/>
</dbReference>
<dbReference type="EMBL" id="ASXJ01000100">
    <property type="protein sequence ID" value="ERM02206.1"/>
    <property type="molecule type" value="Genomic_DNA"/>
</dbReference>
<evidence type="ECO:0000313" key="14">
    <source>
        <dbReference type="EMBL" id="ERM02206.1"/>
    </source>
</evidence>
<dbReference type="PATRIC" id="fig|1337887.3.peg.2028"/>
<evidence type="ECO:0000256" key="1">
    <source>
        <dbReference type="ARBA" id="ARBA00002442"/>
    </source>
</evidence>
<evidence type="ECO:0000313" key="15">
    <source>
        <dbReference type="Proteomes" id="UP000016842"/>
    </source>
</evidence>
<comment type="similarity">
    <text evidence="3 12">Belongs to the CcmD/CycX/HelD family.</text>
</comment>
<feature type="region of interest" description="Disordered" evidence="13">
    <location>
        <begin position="1"/>
        <end position="25"/>
    </location>
</feature>
<comment type="caution">
    <text evidence="14">The sequence shown here is derived from an EMBL/GenBank/DDBJ whole genome shotgun (WGS) entry which is preliminary data.</text>
</comment>
<evidence type="ECO:0000256" key="13">
    <source>
        <dbReference type="SAM" id="MobiDB-lite"/>
    </source>
</evidence>
<dbReference type="GO" id="GO:0005886">
    <property type="term" value="C:plasma membrane"/>
    <property type="evidence" value="ECO:0007669"/>
    <property type="project" value="UniProtKB-SubCell"/>
</dbReference>
<keyword evidence="11 12" id="KW-0472">Membrane</keyword>
<evidence type="ECO:0000256" key="12">
    <source>
        <dbReference type="RuleBase" id="RU363101"/>
    </source>
</evidence>
<keyword evidence="9 12" id="KW-0201">Cytochrome c-type biogenesis</keyword>
<evidence type="ECO:0000256" key="8">
    <source>
        <dbReference type="ARBA" id="ARBA00022692"/>
    </source>
</evidence>
<reference evidence="14 15" key="1">
    <citation type="journal article" date="2014" name="FEMS Microbiol. Lett.">
        <title>Genome sequencing analysis reveals virulence-related gene content of Ochrobactrum intermedium strain 229E, a urease-positive strain isolated from the human gastric niche.</title>
        <authorList>
            <person name="Kulkarni G.J."/>
            <person name="Shetty S."/>
            <person name="Dharne M.S."/>
            <person name="Shouche Y.S."/>
        </authorList>
    </citation>
    <scope>NUCLEOTIDE SEQUENCE [LARGE SCALE GENOMIC DNA]</scope>
    <source>
        <strain evidence="14 15">229E</strain>
    </source>
</reference>
<protein>
    <recommendedName>
        <fullName evidence="4 12">Heme exporter protein D</fullName>
    </recommendedName>
</protein>
<dbReference type="Pfam" id="PF04995">
    <property type="entry name" value="CcmD"/>
    <property type="match status" value="1"/>
</dbReference>
<evidence type="ECO:0000256" key="10">
    <source>
        <dbReference type="ARBA" id="ARBA00022989"/>
    </source>
</evidence>
<dbReference type="AlphaFoldDB" id="U4VHE0"/>
<comment type="function">
    <text evidence="1 12">Required for the export of heme to the periplasm for the biogenesis of c-type cytochromes.</text>
</comment>
<accession>U4VHE0</accession>
<evidence type="ECO:0000256" key="3">
    <source>
        <dbReference type="ARBA" id="ARBA00008741"/>
    </source>
</evidence>
<organism evidence="14 15">
    <name type="scientific">Brucella intermedia 229E</name>
    <dbReference type="NCBI Taxonomy" id="1337887"/>
    <lineage>
        <taxon>Bacteria</taxon>
        <taxon>Pseudomonadati</taxon>
        <taxon>Pseudomonadota</taxon>
        <taxon>Alphaproteobacteria</taxon>
        <taxon>Hyphomicrobiales</taxon>
        <taxon>Brucellaceae</taxon>
        <taxon>Brucella/Ochrobactrum group</taxon>
        <taxon>Brucella</taxon>
    </lineage>
</organism>
<keyword evidence="5 12" id="KW-0813">Transport</keyword>
<evidence type="ECO:0000256" key="4">
    <source>
        <dbReference type="ARBA" id="ARBA00016461"/>
    </source>
</evidence>
<gene>
    <name evidence="14" type="ORF">Q644_17835</name>
</gene>